<reference evidence="1 2" key="1">
    <citation type="submission" date="2018-12" db="EMBL/GenBank/DDBJ databases">
        <authorList>
            <consortium name="Pathogen Informatics"/>
        </authorList>
    </citation>
    <scope>NUCLEOTIDE SEQUENCE [LARGE SCALE GENOMIC DNA]</scope>
    <source>
        <strain evidence="1 2">NCTC11923</strain>
    </source>
</reference>
<dbReference type="PANTHER" id="PTHR12526">
    <property type="entry name" value="GLYCOSYLTRANSFERASE"/>
    <property type="match status" value="1"/>
</dbReference>
<sequence length="386" mass="41692">MISSPAPESPSLSRVVFVMDDLHRPNGIVSAVDLLASHMRQRGLRVDLLCFGPCDEEFKESHHVITAMPGRRLSTEMAGYSRSKPALKPLRRAITPVWWPLAKARLRRIADTWEPGTLVVGAGLDSVRLLTQAGVRPAVLVSQVHADVLALTQQQRSLLHSAAESSCTITALTPEGAEELERWGLPSVFLANPAPEAREQADVEHSRTVVYIGRLARAKQVDHLIEAFAHVAPRDWKLRIYGAGPMEGELRAMVEGADADIELCGTVSDVAPVLNGAAIHALPSQAEGLAMSILEANMAGVPTIAYNATPGVRLAAGPSARLVALDDRRAFEEALSELMRDDAARARAGRQAREHGRAFSASAVVDQWMSLWGQLAPRAELAPAPR</sequence>
<dbReference type="Gene3D" id="3.40.50.2000">
    <property type="entry name" value="Glycogen Phosphorylase B"/>
    <property type="match status" value="2"/>
</dbReference>
<dbReference type="KEGG" id="asla:NCTC11923_00138"/>
<proteinExistence type="predicted"/>
<dbReference type="EC" id="2.4.1.250" evidence="1"/>
<gene>
    <name evidence="1" type="primary">mshA_1</name>
    <name evidence="1" type="ORF">NCTC11923_00138</name>
</gene>
<dbReference type="RefSeq" id="WP_026427875.1">
    <property type="nucleotide sequence ID" value="NZ_CBCRWE010000032.1"/>
</dbReference>
<evidence type="ECO:0000313" key="1">
    <source>
        <dbReference type="EMBL" id="VEG73533.1"/>
    </source>
</evidence>
<keyword evidence="2" id="KW-1185">Reference proteome</keyword>
<keyword evidence="1" id="KW-0328">Glycosyltransferase</keyword>
<accession>A0A3S4ULR9</accession>
<dbReference type="Proteomes" id="UP000276899">
    <property type="component" value="Chromosome"/>
</dbReference>
<dbReference type="EMBL" id="LR134363">
    <property type="protein sequence ID" value="VEG73533.1"/>
    <property type="molecule type" value="Genomic_DNA"/>
</dbReference>
<dbReference type="AlphaFoldDB" id="A0A3S4ULR9"/>
<name>A0A3S4ULR9_9ACTO</name>
<organism evidence="1 2">
    <name type="scientific">Actinomyces slackii</name>
    <dbReference type="NCBI Taxonomy" id="52774"/>
    <lineage>
        <taxon>Bacteria</taxon>
        <taxon>Bacillati</taxon>
        <taxon>Actinomycetota</taxon>
        <taxon>Actinomycetes</taxon>
        <taxon>Actinomycetales</taxon>
        <taxon>Actinomycetaceae</taxon>
        <taxon>Actinomyces</taxon>
    </lineage>
</organism>
<keyword evidence="1" id="KW-0808">Transferase</keyword>
<protein>
    <submittedName>
        <fullName evidence="1">D-inositol-3-phosphate glycosyltransferase</fullName>
        <ecNumber evidence="1">2.4.1.250</ecNumber>
    </submittedName>
</protein>
<dbReference type="Pfam" id="PF13692">
    <property type="entry name" value="Glyco_trans_1_4"/>
    <property type="match status" value="1"/>
</dbReference>
<dbReference type="GO" id="GO:0102710">
    <property type="term" value="F:D-inositol-3-phosphate glycosyltransferase activity"/>
    <property type="evidence" value="ECO:0007669"/>
    <property type="project" value="UniProtKB-EC"/>
</dbReference>
<dbReference type="SUPFAM" id="SSF53756">
    <property type="entry name" value="UDP-Glycosyltransferase/glycogen phosphorylase"/>
    <property type="match status" value="1"/>
</dbReference>
<dbReference type="STRING" id="1278298.GCA_000428685_01099"/>
<evidence type="ECO:0000313" key="2">
    <source>
        <dbReference type="Proteomes" id="UP000276899"/>
    </source>
</evidence>